<dbReference type="SUPFAM" id="SSF53474">
    <property type="entry name" value="alpha/beta-Hydrolases"/>
    <property type="match status" value="1"/>
</dbReference>
<accession>A0A1H5YKS4</accession>
<dbReference type="Gene3D" id="3.40.50.1820">
    <property type="entry name" value="alpha/beta hydrolase"/>
    <property type="match status" value="1"/>
</dbReference>
<dbReference type="PROSITE" id="PS51257">
    <property type="entry name" value="PROKAR_LIPOPROTEIN"/>
    <property type="match status" value="1"/>
</dbReference>
<dbReference type="AlphaFoldDB" id="A0A1H5YKS4"/>
<reference evidence="3" key="1">
    <citation type="submission" date="2016-10" db="EMBL/GenBank/DDBJ databases">
        <authorList>
            <person name="Varghese N."/>
            <person name="Submissions S."/>
        </authorList>
    </citation>
    <scope>NUCLEOTIDE SEQUENCE [LARGE SCALE GENOMIC DNA]</scope>
    <source>
        <strain evidence="3">CGMCC 1.7062</strain>
    </source>
</reference>
<evidence type="ECO:0000313" key="3">
    <source>
        <dbReference type="Proteomes" id="UP000236721"/>
    </source>
</evidence>
<gene>
    <name evidence="2" type="ORF">SAMN04488244_109151</name>
</gene>
<dbReference type="GO" id="GO:0016020">
    <property type="term" value="C:membrane"/>
    <property type="evidence" value="ECO:0007669"/>
    <property type="project" value="TreeGrafter"/>
</dbReference>
<dbReference type="InterPro" id="IPR022742">
    <property type="entry name" value="Hydrolase_4"/>
</dbReference>
<protein>
    <submittedName>
        <fullName evidence="2">Esterase/lipase</fullName>
    </submittedName>
</protein>
<dbReference type="PANTHER" id="PTHR43798:SF33">
    <property type="entry name" value="HYDROLASE, PUTATIVE (AFU_ORTHOLOGUE AFUA_2G14860)-RELATED"/>
    <property type="match status" value="1"/>
</dbReference>
<dbReference type="Proteomes" id="UP000236721">
    <property type="component" value="Unassembled WGS sequence"/>
</dbReference>
<feature type="domain" description="Serine aminopeptidase S33" evidence="1">
    <location>
        <begin position="92"/>
        <end position="215"/>
    </location>
</feature>
<evidence type="ECO:0000259" key="1">
    <source>
        <dbReference type="Pfam" id="PF12146"/>
    </source>
</evidence>
<dbReference type="Pfam" id="PF12146">
    <property type="entry name" value="Hydrolase_4"/>
    <property type="match status" value="1"/>
</dbReference>
<dbReference type="InterPro" id="IPR050266">
    <property type="entry name" value="AB_hydrolase_sf"/>
</dbReference>
<dbReference type="PANTHER" id="PTHR43798">
    <property type="entry name" value="MONOACYLGLYCEROL LIPASE"/>
    <property type="match status" value="1"/>
</dbReference>
<name>A0A1H5YKS4_9VIBR</name>
<dbReference type="InterPro" id="IPR029058">
    <property type="entry name" value="AB_hydrolase_fold"/>
</dbReference>
<proteinExistence type="predicted"/>
<dbReference type="EMBL" id="FNVG01000009">
    <property type="protein sequence ID" value="SEG24731.1"/>
    <property type="molecule type" value="Genomic_DNA"/>
</dbReference>
<keyword evidence="3" id="KW-1185">Reference proteome</keyword>
<sequence>MVKYYFLTRWVIGSLLVLVAGCSNTIIDQEPDMYTSSGSIAPYLQPSFDQYVDETRQWLDDTRVFHGAGYRVEMDVVSPYRLRPQNPNGQGILLVHGLGDSPYSFVDIAPYLARHGYLVQVMLLPGHGSRPADLMNPTNEDWRQAVEHQIYLLQKEVDTVWLGGFSTGTNLVTSYVVQSTEKVKGLILFSPAFVPKDPFASMAGFASHFVDWASLEKEQNYTRYDSLAMRGAALYYQSSIDVREAITKSNIDVPTILMVTETDELINAKAVYDLFTDHFRHPSSSLIWFGEQEYSDPRFVLFPMNIPDSNIQSGSHISVLYQDTNPLYGRRGLMRQCGGQQAGEVYRVDCAKMPTLSYSAWGLFDEDTISARLSWNPYFEPMMVRVLEFMSSDL</sequence>
<organism evidence="2 3">
    <name type="scientific">Vibrio hangzhouensis</name>
    <dbReference type="NCBI Taxonomy" id="462991"/>
    <lineage>
        <taxon>Bacteria</taxon>
        <taxon>Pseudomonadati</taxon>
        <taxon>Pseudomonadota</taxon>
        <taxon>Gammaproteobacteria</taxon>
        <taxon>Vibrionales</taxon>
        <taxon>Vibrionaceae</taxon>
        <taxon>Vibrio</taxon>
    </lineage>
</organism>
<evidence type="ECO:0000313" key="2">
    <source>
        <dbReference type="EMBL" id="SEG24731.1"/>
    </source>
</evidence>